<sequence>MDVEGYRTKFKKDLDALVDHLFHRIWPPSRVSYRIWPKNLTYREVNEEYASHIKKLSEKIMEWLSERLGLRREALKEGLGGEAVEYLMKINYYPPCSDQDLVVGAPVHTDVGPITFLVANEVSGLQAFKDNHWIDTKCTTSGIIVIISDQFREKRSTDAEKDEKKTVEMKDEEKKQNVVYGKQQEQQIKKPVVCGIASLGYDHIEILGNNKKLLHYFGLNFILIDLSVLLSGVPAFTMPQPDEAMSVLDEKASELERMSNGKYKSAEHRATMDKEKTRMSWPVFVESSLDHEFGSLPELITGDDNAPKFKPFVYKDYKVRKLKKLALD</sequence>
<evidence type="ECO:0000313" key="5">
    <source>
        <dbReference type="EnsemblPlants" id="Bo9g017770.1"/>
    </source>
</evidence>
<dbReference type="eggNOG" id="KOG2525">
    <property type="taxonomic scope" value="Eukaryota"/>
</dbReference>
<evidence type="ECO:0000256" key="2">
    <source>
        <dbReference type="ARBA" id="ARBA00023004"/>
    </source>
</evidence>
<dbReference type="Pfam" id="PF03171">
    <property type="entry name" value="2OG-FeII_Oxy"/>
    <property type="match status" value="2"/>
</dbReference>
<dbReference type="InterPro" id="IPR044861">
    <property type="entry name" value="IPNS-like_FE2OG_OXY"/>
</dbReference>
<dbReference type="GO" id="GO:0016491">
    <property type="term" value="F:oxidoreductase activity"/>
    <property type="evidence" value="ECO:0007669"/>
    <property type="project" value="UniProtKB-KW"/>
</dbReference>
<dbReference type="InterPro" id="IPR005123">
    <property type="entry name" value="Oxoglu/Fe-dep_dioxygenase_dom"/>
</dbReference>
<dbReference type="PANTHER" id="PTHR47991">
    <property type="entry name" value="OXOGLUTARATE/IRON-DEPENDENT DIOXYGENASE"/>
    <property type="match status" value="1"/>
</dbReference>
<dbReference type="STRING" id="109376.A0A0D3E226"/>
<keyword evidence="2 3" id="KW-0408">Iron</keyword>
<dbReference type="Proteomes" id="UP000032141">
    <property type="component" value="Chromosome C9"/>
</dbReference>
<dbReference type="AlphaFoldDB" id="A0A0D3E226"/>
<comment type="similarity">
    <text evidence="3">Belongs to the iron/ascorbate-dependent oxidoreductase family.</text>
</comment>
<organism evidence="5 6">
    <name type="scientific">Brassica oleracea var. oleracea</name>
    <dbReference type="NCBI Taxonomy" id="109376"/>
    <lineage>
        <taxon>Eukaryota</taxon>
        <taxon>Viridiplantae</taxon>
        <taxon>Streptophyta</taxon>
        <taxon>Embryophyta</taxon>
        <taxon>Tracheophyta</taxon>
        <taxon>Spermatophyta</taxon>
        <taxon>Magnoliopsida</taxon>
        <taxon>eudicotyledons</taxon>
        <taxon>Gunneridae</taxon>
        <taxon>Pentapetalae</taxon>
        <taxon>rosids</taxon>
        <taxon>malvids</taxon>
        <taxon>Brassicales</taxon>
        <taxon>Brassicaceae</taxon>
        <taxon>Brassiceae</taxon>
        <taxon>Brassica</taxon>
    </lineage>
</organism>
<dbReference type="EnsemblPlants" id="Bo9g017770.1">
    <property type="protein sequence ID" value="Bo9g017770.1"/>
    <property type="gene ID" value="Bo9g017770"/>
</dbReference>
<dbReference type="HOGENOM" id="CLU_848235_0_0_1"/>
<evidence type="ECO:0000256" key="1">
    <source>
        <dbReference type="ARBA" id="ARBA00022723"/>
    </source>
</evidence>
<evidence type="ECO:0000256" key="3">
    <source>
        <dbReference type="RuleBase" id="RU003682"/>
    </source>
</evidence>
<dbReference type="InterPro" id="IPR027443">
    <property type="entry name" value="IPNS-like_sf"/>
</dbReference>
<evidence type="ECO:0000259" key="4">
    <source>
        <dbReference type="PROSITE" id="PS51471"/>
    </source>
</evidence>
<reference evidence="5" key="2">
    <citation type="submission" date="2015-03" db="UniProtKB">
        <authorList>
            <consortium name="EnsemblPlants"/>
        </authorList>
    </citation>
    <scope>IDENTIFICATION</scope>
</reference>
<dbReference type="InterPro" id="IPR050295">
    <property type="entry name" value="Plant_2OG-oxidoreductases"/>
</dbReference>
<keyword evidence="6" id="KW-1185">Reference proteome</keyword>
<evidence type="ECO:0000313" key="6">
    <source>
        <dbReference type="Proteomes" id="UP000032141"/>
    </source>
</evidence>
<dbReference type="Gene3D" id="2.60.120.330">
    <property type="entry name" value="B-lactam Antibiotic, Isopenicillin N Synthase, Chain"/>
    <property type="match status" value="1"/>
</dbReference>
<dbReference type="eggNOG" id="KOG0143">
    <property type="taxonomic scope" value="Eukaryota"/>
</dbReference>
<dbReference type="Gramene" id="Bo9g017770.1">
    <property type="protein sequence ID" value="Bo9g017770.1"/>
    <property type="gene ID" value="Bo9g017770"/>
</dbReference>
<feature type="domain" description="Fe2OG dioxygenase" evidence="4">
    <location>
        <begin position="83"/>
        <end position="287"/>
    </location>
</feature>
<reference evidence="5 6" key="1">
    <citation type="journal article" date="2014" name="Genome Biol.">
        <title>Transcriptome and methylome profiling reveals relics of genome dominance in the mesopolyploid Brassica oleracea.</title>
        <authorList>
            <person name="Parkin I.A."/>
            <person name="Koh C."/>
            <person name="Tang H."/>
            <person name="Robinson S.J."/>
            <person name="Kagale S."/>
            <person name="Clarke W.E."/>
            <person name="Town C.D."/>
            <person name="Nixon J."/>
            <person name="Krishnakumar V."/>
            <person name="Bidwell S.L."/>
            <person name="Denoeud F."/>
            <person name="Belcram H."/>
            <person name="Links M.G."/>
            <person name="Just J."/>
            <person name="Clarke C."/>
            <person name="Bender T."/>
            <person name="Huebert T."/>
            <person name="Mason A.S."/>
            <person name="Pires J.C."/>
            <person name="Barker G."/>
            <person name="Moore J."/>
            <person name="Walley P.G."/>
            <person name="Manoli S."/>
            <person name="Batley J."/>
            <person name="Edwards D."/>
            <person name="Nelson M.N."/>
            <person name="Wang X."/>
            <person name="Paterson A.H."/>
            <person name="King G."/>
            <person name="Bancroft I."/>
            <person name="Chalhoub B."/>
            <person name="Sharpe A.G."/>
        </authorList>
    </citation>
    <scope>NUCLEOTIDE SEQUENCE</scope>
    <source>
        <strain evidence="5 6">cv. TO1000</strain>
    </source>
</reference>
<keyword evidence="3" id="KW-0560">Oxidoreductase</keyword>
<keyword evidence="1 3" id="KW-0479">Metal-binding</keyword>
<dbReference type="SUPFAM" id="SSF51197">
    <property type="entry name" value="Clavaminate synthase-like"/>
    <property type="match status" value="2"/>
</dbReference>
<accession>A0A0D3E226</accession>
<dbReference type="GO" id="GO:0046872">
    <property type="term" value="F:metal ion binding"/>
    <property type="evidence" value="ECO:0007669"/>
    <property type="project" value="UniProtKB-KW"/>
</dbReference>
<name>A0A0D3E226_BRAOL</name>
<dbReference type="PROSITE" id="PS51471">
    <property type="entry name" value="FE2OG_OXY"/>
    <property type="match status" value="1"/>
</dbReference>
<protein>
    <recommendedName>
        <fullName evidence="4">Fe2OG dioxygenase domain-containing protein</fullName>
    </recommendedName>
</protein>
<proteinExistence type="inferred from homology"/>